<organism evidence="2 3">
    <name type="scientific">Tsukamurella paurometabola</name>
    <name type="common">Corynebacterium paurometabolum</name>
    <dbReference type="NCBI Taxonomy" id="2061"/>
    <lineage>
        <taxon>Bacteria</taxon>
        <taxon>Bacillati</taxon>
        <taxon>Actinomycetota</taxon>
        <taxon>Actinomycetes</taxon>
        <taxon>Mycobacteriales</taxon>
        <taxon>Tsukamurellaceae</taxon>
        <taxon>Tsukamurella</taxon>
    </lineage>
</organism>
<evidence type="ECO:0000313" key="2">
    <source>
        <dbReference type="EMBL" id="VDR40305.1"/>
    </source>
</evidence>
<dbReference type="AlphaFoldDB" id="A0A3P8L4G3"/>
<evidence type="ECO:0000256" key="1">
    <source>
        <dbReference type="SAM" id="MobiDB-lite"/>
    </source>
</evidence>
<proteinExistence type="predicted"/>
<feature type="compositionally biased region" description="Basic residues" evidence="1">
    <location>
        <begin position="316"/>
        <end position="330"/>
    </location>
</feature>
<dbReference type="Proteomes" id="UP000271626">
    <property type="component" value="Chromosome"/>
</dbReference>
<evidence type="ECO:0008006" key="4">
    <source>
        <dbReference type="Google" id="ProtNLM"/>
    </source>
</evidence>
<protein>
    <recommendedName>
        <fullName evidence="4">Integral membrane protein</fullName>
    </recommendedName>
</protein>
<accession>A0A3P8L4G3</accession>
<dbReference type="EMBL" id="LR131273">
    <property type="protein sequence ID" value="VDR40305.1"/>
    <property type="molecule type" value="Genomic_DNA"/>
</dbReference>
<name>A0A3P8L4G3_TSUPA</name>
<evidence type="ECO:0000313" key="3">
    <source>
        <dbReference type="Proteomes" id="UP000271626"/>
    </source>
</evidence>
<gene>
    <name evidence="2" type="ORF">NCTC10741_03462</name>
</gene>
<sequence length="385" mass="42258">MTQNTPVLVQQDRLILGPVSVEFERTLRLPEKGVHPLPPGLGQFPIRRVAGYPDTAPADWLARGGVMLPVYQREAMWLSFGSSEPAALQVGVGKVCAVSGNTWTDELEHAPQNYMPVPEQPWLDGINSGDGTVRQFVAVPLGLGATVEGQVRGEELHGGVQLRAVGTTAEFRRREERRRAEEERLCREMPYEDSYLDCAMPMPAPPTGAPMGLGAGGRMRQEVYADRRSSADYDAARTWRVFVHLCSASQWTAITGEVPPPSPVDREVYVQAGLPWFDYYDADHQDLAPVRHAGKRQDSGRRPPRGRPSVPAGRSEHRHRAEGRQPRRGGARGLVTQAPIPPSPPPAARTDRRGGRGVRAGWCRCSRCGTGRAAAPPGPRSRRSR</sequence>
<reference evidence="2 3" key="1">
    <citation type="submission" date="2018-12" db="EMBL/GenBank/DDBJ databases">
        <authorList>
            <consortium name="Pathogen Informatics"/>
        </authorList>
    </citation>
    <scope>NUCLEOTIDE SEQUENCE [LARGE SCALE GENOMIC DNA]</scope>
    <source>
        <strain evidence="2 3">NCTC10741</strain>
    </source>
</reference>
<feature type="region of interest" description="Disordered" evidence="1">
    <location>
        <begin position="291"/>
        <end position="385"/>
    </location>
</feature>